<comment type="similarity">
    <text evidence="1">Belongs to the short-chain dehydrogenases/reductases (SDR) family.</text>
</comment>
<reference evidence="3" key="1">
    <citation type="submission" date="2021-12" db="EMBL/GenBank/DDBJ databases">
        <title>Curvularia clavata genome.</title>
        <authorList>
            <person name="Cao Y."/>
        </authorList>
    </citation>
    <scope>NUCLEOTIDE SEQUENCE</scope>
    <source>
        <strain evidence="3">Yc1106</strain>
    </source>
</reference>
<dbReference type="PANTHER" id="PTHR24320">
    <property type="entry name" value="RETINOL DEHYDROGENASE"/>
    <property type="match status" value="1"/>
</dbReference>
<name>A0A9Q9DUA6_CURCL</name>
<dbReference type="EMBL" id="CP089277">
    <property type="protein sequence ID" value="USP78246.1"/>
    <property type="molecule type" value="Genomic_DNA"/>
</dbReference>
<proteinExistence type="inferred from homology"/>
<accession>A0A9Q9DUA6</accession>
<dbReference type="Proteomes" id="UP001056012">
    <property type="component" value="Chromosome 4"/>
</dbReference>
<evidence type="ECO:0000256" key="1">
    <source>
        <dbReference type="ARBA" id="ARBA00006484"/>
    </source>
</evidence>
<dbReference type="InterPro" id="IPR002347">
    <property type="entry name" value="SDR_fam"/>
</dbReference>
<dbReference type="OrthoDB" id="191139at2759"/>
<dbReference type="AlphaFoldDB" id="A0A9Q9DUA6"/>
<dbReference type="PANTHER" id="PTHR24320:SF283">
    <property type="entry name" value="RETINOL DEHYDROGENASE 11"/>
    <property type="match status" value="1"/>
</dbReference>
<evidence type="ECO:0000313" key="4">
    <source>
        <dbReference type="Proteomes" id="UP001056012"/>
    </source>
</evidence>
<dbReference type="VEuPathDB" id="FungiDB:yc1106_05520"/>
<protein>
    <recommendedName>
        <fullName evidence="5">NAD(P)-binding protein</fullName>
    </recommendedName>
</protein>
<dbReference type="SUPFAM" id="SSF51735">
    <property type="entry name" value="NAD(P)-binding Rossmann-fold domains"/>
    <property type="match status" value="1"/>
</dbReference>
<dbReference type="Pfam" id="PF00106">
    <property type="entry name" value="adh_short"/>
    <property type="match status" value="1"/>
</dbReference>
<organism evidence="3 4">
    <name type="scientific">Curvularia clavata</name>
    <dbReference type="NCBI Taxonomy" id="95742"/>
    <lineage>
        <taxon>Eukaryota</taxon>
        <taxon>Fungi</taxon>
        <taxon>Dikarya</taxon>
        <taxon>Ascomycota</taxon>
        <taxon>Pezizomycotina</taxon>
        <taxon>Dothideomycetes</taxon>
        <taxon>Pleosporomycetidae</taxon>
        <taxon>Pleosporales</taxon>
        <taxon>Pleosporineae</taxon>
        <taxon>Pleosporaceae</taxon>
        <taxon>Curvularia</taxon>
    </lineage>
</organism>
<dbReference type="PRINTS" id="PR00081">
    <property type="entry name" value="GDHRDH"/>
</dbReference>
<dbReference type="Gene3D" id="3.40.50.720">
    <property type="entry name" value="NAD(P)-binding Rossmann-like Domain"/>
    <property type="match status" value="1"/>
</dbReference>
<keyword evidence="4" id="KW-1185">Reference proteome</keyword>
<keyword evidence="2" id="KW-0560">Oxidoreductase</keyword>
<evidence type="ECO:0008006" key="5">
    <source>
        <dbReference type="Google" id="ProtNLM"/>
    </source>
</evidence>
<evidence type="ECO:0000313" key="3">
    <source>
        <dbReference type="EMBL" id="USP78246.1"/>
    </source>
</evidence>
<sequence length="362" mass="38982">MKAWRNANTVFIGSKIRIACDMATLTHSEWNQETGGLEVAKAFAAQIRGKNVLITGVSPESIGSSIALSIASQGPALLILASRTKSKLEQVHQSLRDAYPEVTIKIVILDLMSQDSVRKAAAEVSQLTDRLDLIINNAGLMTQTRQTTKEGIEGQFGANHLGHFLLTNALLPQLLKSAAESSTPGATRVINLTSLGHRLSPVRFSDYNLEKSNDEVPEEERHAPFHPMFSGVASDNGYNGFVAYGQAKSANILFSVGINSKLGSKGISSYAVHPGSIWTGLSRDLDPEATAAIEKTSKFWKNLDQGAATVLVAALDPALNDSKGILLHDCQISDAMPYATDPKLAEKLWSLSEKLVGTNFKL</sequence>
<gene>
    <name evidence="3" type="ORF">yc1106_05520</name>
</gene>
<dbReference type="InterPro" id="IPR036291">
    <property type="entry name" value="NAD(P)-bd_dom_sf"/>
</dbReference>
<dbReference type="GO" id="GO:0016491">
    <property type="term" value="F:oxidoreductase activity"/>
    <property type="evidence" value="ECO:0007669"/>
    <property type="project" value="UniProtKB-KW"/>
</dbReference>
<evidence type="ECO:0000256" key="2">
    <source>
        <dbReference type="ARBA" id="ARBA00023002"/>
    </source>
</evidence>